<keyword evidence="2" id="KW-0762">Sugar transport</keyword>
<reference evidence="2" key="1">
    <citation type="journal article" date="2021" name="J Fungi (Basel)">
        <title>Genomic and Metabolomic Analyses of the Marine Fungus Emericellopsis cladophorae: Insights into Saltwater Adaptability Mechanisms and Its Biosynthetic Potential.</title>
        <authorList>
            <person name="Goncalves M.F.M."/>
            <person name="Hilario S."/>
            <person name="Van de Peer Y."/>
            <person name="Esteves A.C."/>
            <person name="Alves A."/>
        </authorList>
    </citation>
    <scope>NUCLEOTIDE SEQUENCE</scope>
    <source>
        <strain evidence="2">MUM 19.33</strain>
    </source>
</reference>
<comment type="caution">
    <text evidence="2">The sequence shown here is derived from an EMBL/GenBank/DDBJ whole genome shotgun (WGS) entry which is preliminary data.</text>
</comment>
<evidence type="ECO:0000313" key="2">
    <source>
        <dbReference type="EMBL" id="KAI6781987.1"/>
    </source>
</evidence>
<accession>A0A9Q0BE24</accession>
<sequence length="184" mass="21357">MGEILEKRKESRLLVTLANTLAHLNETWHKMRQDPNFVVTQCQHVLDEFRCLDQLLQLWTSDRDIVPSAGLRDDSDERIDSERELQTLAQLHAHGNFNDPLVQAEYAQIRKATTGKRDNSAKSYLELFEDKSCLRHMSEVLLHQGFYFVPSLDRHAMLINDLERRAGEAEKKQQAQADERDQVS</sequence>
<feature type="coiled-coil region" evidence="1">
    <location>
        <begin position="152"/>
        <end position="179"/>
    </location>
</feature>
<keyword evidence="1" id="KW-0175">Coiled coil</keyword>
<dbReference type="GeneID" id="75829907"/>
<proteinExistence type="predicted"/>
<dbReference type="AlphaFoldDB" id="A0A9Q0BE24"/>
<evidence type="ECO:0000313" key="3">
    <source>
        <dbReference type="Proteomes" id="UP001055219"/>
    </source>
</evidence>
<dbReference type="EMBL" id="JAGIXG020000016">
    <property type="protein sequence ID" value="KAI6781987.1"/>
    <property type="molecule type" value="Genomic_DNA"/>
</dbReference>
<gene>
    <name evidence="2" type="ORF">J7T54_003406</name>
</gene>
<dbReference type="RefSeq" id="XP_051362843.1">
    <property type="nucleotide sequence ID" value="XM_051505671.1"/>
</dbReference>
<dbReference type="Proteomes" id="UP001055219">
    <property type="component" value="Unassembled WGS sequence"/>
</dbReference>
<keyword evidence="2" id="KW-0813">Transport</keyword>
<reference evidence="2" key="2">
    <citation type="submission" date="2022-07" db="EMBL/GenBank/DDBJ databases">
        <authorList>
            <person name="Goncalves M.F.M."/>
            <person name="Hilario S."/>
            <person name="Van De Peer Y."/>
            <person name="Esteves A.C."/>
            <person name="Alves A."/>
        </authorList>
    </citation>
    <scope>NUCLEOTIDE SEQUENCE</scope>
    <source>
        <strain evidence="2">MUM 19.33</strain>
    </source>
</reference>
<name>A0A9Q0BE24_9HYPO</name>
<keyword evidence="3" id="KW-1185">Reference proteome</keyword>
<protein>
    <submittedName>
        <fullName evidence="2">Sugar transport STP1</fullName>
    </submittedName>
</protein>
<organism evidence="2 3">
    <name type="scientific">Emericellopsis cladophorae</name>
    <dbReference type="NCBI Taxonomy" id="2686198"/>
    <lineage>
        <taxon>Eukaryota</taxon>
        <taxon>Fungi</taxon>
        <taxon>Dikarya</taxon>
        <taxon>Ascomycota</taxon>
        <taxon>Pezizomycotina</taxon>
        <taxon>Sordariomycetes</taxon>
        <taxon>Hypocreomycetidae</taxon>
        <taxon>Hypocreales</taxon>
        <taxon>Bionectriaceae</taxon>
        <taxon>Emericellopsis</taxon>
    </lineage>
</organism>
<evidence type="ECO:0000256" key="1">
    <source>
        <dbReference type="SAM" id="Coils"/>
    </source>
</evidence>